<dbReference type="Proteomes" id="UP001169760">
    <property type="component" value="Unassembled WGS sequence"/>
</dbReference>
<gene>
    <name evidence="5" type="ORF">Q4521_20790</name>
</gene>
<comment type="subcellular location">
    <subcellularLocation>
        <location evidence="1">Secreted</location>
    </subcellularLocation>
</comment>
<dbReference type="InterPro" id="IPR026444">
    <property type="entry name" value="Secre_tail"/>
</dbReference>
<proteinExistence type="predicted"/>
<dbReference type="EMBL" id="JAUOPB010000043">
    <property type="protein sequence ID" value="MDO6424933.1"/>
    <property type="molecule type" value="Genomic_DNA"/>
</dbReference>
<feature type="non-terminal residue" evidence="5">
    <location>
        <position position="1"/>
    </location>
</feature>
<evidence type="ECO:0000313" key="5">
    <source>
        <dbReference type="EMBL" id="MDO6424933.1"/>
    </source>
</evidence>
<feature type="domain" description="Carbohydrate-binding module family 96" evidence="4">
    <location>
        <begin position="13"/>
        <end position="103"/>
    </location>
</feature>
<accession>A0AAW7XEF5</accession>
<evidence type="ECO:0000313" key="6">
    <source>
        <dbReference type="Proteomes" id="UP001169760"/>
    </source>
</evidence>
<reference evidence="5" key="1">
    <citation type="submission" date="2023-07" db="EMBL/GenBank/DDBJ databases">
        <title>Genome content predicts the carbon catabolic preferences of heterotrophic bacteria.</title>
        <authorList>
            <person name="Gralka M."/>
        </authorList>
    </citation>
    <scope>NUCLEOTIDE SEQUENCE</scope>
    <source>
        <strain evidence="5">I3M17_2</strain>
    </source>
</reference>
<organism evidence="5 6">
    <name type="scientific">Saccharophagus degradans</name>
    <dbReference type="NCBI Taxonomy" id="86304"/>
    <lineage>
        <taxon>Bacteria</taxon>
        <taxon>Pseudomonadati</taxon>
        <taxon>Pseudomonadota</taxon>
        <taxon>Gammaproteobacteria</taxon>
        <taxon>Cellvibrionales</taxon>
        <taxon>Cellvibrionaceae</taxon>
        <taxon>Saccharophagus</taxon>
    </lineage>
</organism>
<evidence type="ECO:0000256" key="1">
    <source>
        <dbReference type="ARBA" id="ARBA00004613"/>
    </source>
</evidence>
<dbReference type="Pfam" id="PF24517">
    <property type="entry name" value="CBM96"/>
    <property type="match status" value="1"/>
</dbReference>
<dbReference type="InterPro" id="IPR055372">
    <property type="entry name" value="CBM96"/>
</dbReference>
<dbReference type="NCBIfam" id="NF033679">
    <property type="entry name" value="DNRLRE_dom"/>
    <property type="match status" value="1"/>
</dbReference>
<evidence type="ECO:0000256" key="2">
    <source>
        <dbReference type="ARBA" id="ARBA00022525"/>
    </source>
</evidence>
<keyword evidence="3" id="KW-0732">Signal</keyword>
<feature type="non-terminal residue" evidence="5">
    <location>
        <position position="166"/>
    </location>
</feature>
<dbReference type="NCBIfam" id="TIGR04183">
    <property type="entry name" value="Por_Secre_tail"/>
    <property type="match status" value="1"/>
</dbReference>
<evidence type="ECO:0000256" key="3">
    <source>
        <dbReference type="ARBA" id="ARBA00022729"/>
    </source>
</evidence>
<dbReference type="RefSeq" id="WP_303494231.1">
    <property type="nucleotide sequence ID" value="NZ_JAUOPB010000043.1"/>
</dbReference>
<name>A0AAW7XEF5_9GAMM</name>
<protein>
    <submittedName>
        <fullName evidence="5">DNRLRE domain-containing protein</fullName>
    </submittedName>
</protein>
<sequence>FILTLEQVPGTIRNYEAFLITNDNWTETAINWNNAPDSEISLGSVTNNGQTIEWDVTSTVLSQIEENKIISIKIISKDSAITNSIYSKETALSDNEKPKIIISTSTVTLNLDDELDFDNNAIVVYPNPTNDVLYVKGISNEKTTMFIYNNLGQLLKQEAYKSNMDL</sequence>
<evidence type="ECO:0000259" key="4">
    <source>
        <dbReference type="Pfam" id="PF24517"/>
    </source>
</evidence>
<comment type="caution">
    <text evidence="5">The sequence shown here is derived from an EMBL/GenBank/DDBJ whole genome shotgun (WGS) entry which is preliminary data.</text>
</comment>
<dbReference type="AlphaFoldDB" id="A0AAW7XEF5"/>
<dbReference type="GO" id="GO:0005576">
    <property type="term" value="C:extracellular region"/>
    <property type="evidence" value="ECO:0007669"/>
    <property type="project" value="UniProtKB-SubCell"/>
</dbReference>
<keyword evidence="2" id="KW-0964">Secreted</keyword>